<gene>
    <name evidence="1" type="ORF">B0J13DRAFT_431004</name>
</gene>
<organism evidence="1 2">
    <name type="scientific">Dactylonectria estremocensis</name>
    <dbReference type="NCBI Taxonomy" id="1079267"/>
    <lineage>
        <taxon>Eukaryota</taxon>
        <taxon>Fungi</taxon>
        <taxon>Dikarya</taxon>
        <taxon>Ascomycota</taxon>
        <taxon>Pezizomycotina</taxon>
        <taxon>Sordariomycetes</taxon>
        <taxon>Hypocreomycetidae</taxon>
        <taxon>Hypocreales</taxon>
        <taxon>Nectriaceae</taxon>
        <taxon>Dactylonectria</taxon>
    </lineage>
</organism>
<reference evidence="1" key="1">
    <citation type="journal article" date="2021" name="Nat. Commun.">
        <title>Genetic determinants of endophytism in the Arabidopsis root mycobiome.</title>
        <authorList>
            <person name="Mesny F."/>
            <person name="Miyauchi S."/>
            <person name="Thiergart T."/>
            <person name="Pickel B."/>
            <person name="Atanasova L."/>
            <person name="Karlsson M."/>
            <person name="Huettel B."/>
            <person name="Barry K.W."/>
            <person name="Haridas S."/>
            <person name="Chen C."/>
            <person name="Bauer D."/>
            <person name="Andreopoulos W."/>
            <person name="Pangilinan J."/>
            <person name="LaButti K."/>
            <person name="Riley R."/>
            <person name="Lipzen A."/>
            <person name="Clum A."/>
            <person name="Drula E."/>
            <person name="Henrissat B."/>
            <person name="Kohler A."/>
            <person name="Grigoriev I.V."/>
            <person name="Martin F.M."/>
            <person name="Hacquard S."/>
        </authorList>
    </citation>
    <scope>NUCLEOTIDE SEQUENCE</scope>
    <source>
        <strain evidence="1">MPI-CAGE-AT-0021</strain>
    </source>
</reference>
<protein>
    <submittedName>
        <fullName evidence="1">Uncharacterized protein</fullName>
    </submittedName>
</protein>
<proteinExistence type="predicted"/>
<dbReference type="AlphaFoldDB" id="A0A9P9JLU3"/>
<accession>A0A9P9JLU3</accession>
<evidence type="ECO:0000313" key="2">
    <source>
        <dbReference type="Proteomes" id="UP000717696"/>
    </source>
</evidence>
<dbReference type="Proteomes" id="UP000717696">
    <property type="component" value="Unassembled WGS sequence"/>
</dbReference>
<dbReference type="EMBL" id="JAGMUU010000001">
    <property type="protein sequence ID" value="KAH7163435.1"/>
    <property type="molecule type" value="Genomic_DNA"/>
</dbReference>
<dbReference type="OrthoDB" id="2922289at2759"/>
<feature type="non-terminal residue" evidence="1">
    <location>
        <position position="772"/>
    </location>
</feature>
<name>A0A9P9JLU3_9HYPO</name>
<sequence length="772" mass="88604">MDHPDEDAFYALGLVLAYNYGEHSMWPPVDASMAISDFDSHMREHSELTCGKWRELNGLVVAYEREIQDSILKLSEEKGSHHIEALLRKTWRTTRDDYNNNQATEPEGIMPGFRLDPNGEISNSHASPANWYYPLYRHGANYQDKPDFEDLNLEWPNFPEPARQVGSNVAYNVDVRKHVERVRASYLVPHINLADLANPLNLLTFIHHRARLTPSKFARLDSDLMHVGKMSHILSGAFTPFTMISFNDKNLFDPKPHLGITTWPACGDEYYGSELVEEQDHFKDMVDAGHVTGTMDAWLVMQSQAIAYSFLSNLCKDLIPLARIPKPSEALPKLTEIQALQRIKVLKHYVGPENWQDMPSLRQYEPLPDRLDIQRYMPTLESKIDAAETHMFRIFDEPDYFLEAVMDQKRHHPANLNLDYGDTLGKHMAGYDRKHVRKELYYDCVRSVLRRAVFGAFIWSLVKEKLLQFDDVCQWGPDDLEPLEKKKSALKEEELTPAAVFINSVQELSYITRYCAVLFLKEFSSKLMHVSYEPMQQLYSRISHIKRTTLPRGLYTASDSRAQPTRTTLHVEHDDLQLIVGELINNFIANRQASAYVGVRRATARLQRYLDDCDDEETSRIFTPLMADTIDSLDVLAEIAQHVSDFAGVSAEVEGHFEDLVSAGCDGVSIDLLKFDEFPYESEGRIPGKRLERIIKFLDEAQGFETKVTITTGQARGDLKRIGASLLCRMIVPMNKANERQATDDRLRRLEDIMGVRRDQYPFDPKEKPIDL</sequence>
<keyword evidence="2" id="KW-1185">Reference proteome</keyword>
<comment type="caution">
    <text evidence="1">The sequence shown here is derived from an EMBL/GenBank/DDBJ whole genome shotgun (WGS) entry which is preliminary data.</text>
</comment>
<evidence type="ECO:0000313" key="1">
    <source>
        <dbReference type="EMBL" id="KAH7163435.1"/>
    </source>
</evidence>